<protein>
    <submittedName>
        <fullName evidence="4">TetR/AcrR family transcriptional regulator</fullName>
    </submittedName>
</protein>
<dbReference type="PANTHER" id="PTHR30055">
    <property type="entry name" value="HTH-TYPE TRANSCRIPTIONAL REGULATOR RUTR"/>
    <property type="match status" value="1"/>
</dbReference>
<dbReference type="SUPFAM" id="SSF46689">
    <property type="entry name" value="Homeodomain-like"/>
    <property type="match status" value="1"/>
</dbReference>
<evidence type="ECO:0000256" key="2">
    <source>
        <dbReference type="PROSITE-ProRule" id="PRU00335"/>
    </source>
</evidence>
<keyword evidence="1 2" id="KW-0238">DNA-binding</keyword>
<reference evidence="5" key="1">
    <citation type="journal article" date="2019" name="Int. J. Syst. Evol. Microbiol.">
        <title>The Global Catalogue of Microorganisms (GCM) 10K type strain sequencing project: providing services to taxonomists for standard genome sequencing and annotation.</title>
        <authorList>
            <consortium name="The Broad Institute Genomics Platform"/>
            <consortium name="The Broad Institute Genome Sequencing Center for Infectious Disease"/>
            <person name="Wu L."/>
            <person name="Ma J."/>
        </authorList>
    </citation>
    <scope>NUCLEOTIDE SEQUENCE [LARGE SCALE GENOMIC DNA]</scope>
    <source>
        <strain evidence="5">JCM 18409</strain>
    </source>
</reference>
<feature type="domain" description="HTH tetR-type" evidence="3">
    <location>
        <begin position="5"/>
        <end position="65"/>
    </location>
</feature>
<organism evidence="4 5">
    <name type="scientific">Streptomyces siamensis</name>
    <dbReference type="NCBI Taxonomy" id="1274986"/>
    <lineage>
        <taxon>Bacteria</taxon>
        <taxon>Bacillati</taxon>
        <taxon>Actinomycetota</taxon>
        <taxon>Actinomycetes</taxon>
        <taxon>Kitasatosporales</taxon>
        <taxon>Streptomycetaceae</taxon>
        <taxon>Streptomyces</taxon>
    </lineage>
</organism>
<name>A0ABP9J0S8_9ACTN</name>
<dbReference type="PROSITE" id="PS50977">
    <property type="entry name" value="HTH_TETR_2"/>
    <property type="match status" value="1"/>
</dbReference>
<dbReference type="InterPro" id="IPR036271">
    <property type="entry name" value="Tet_transcr_reg_TetR-rel_C_sf"/>
</dbReference>
<dbReference type="Proteomes" id="UP001501759">
    <property type="component" value="Unassembled WGS sequence"/>
</dbReference>
<dbReference type="Gene3D" id="1.10.357.10">
    <property type="entry name" value="Tetracycline Repressor, domain 2"/>
    <property type="match status" value="1"/>
</dbReference>
<comment type="caution">
    <text evidence="4">The sequence shown here is derived from an EMBL/GenBank/DDBJ whole genome shotgun (WGS) entry which is preliminary data.</text>
</comment>
<keyword evidence="5" id="KW-1185">Reference proteome</keyword>
<dbReference type="InterPro" id="IPR009057">
    <property type="entry name" value="Homeodomain-like_sf"/>
</dbReference>
<proteinExistence type="predicted"/>
<feature type="DNA-binding region" description="H-T-H motif" evidence="2">
    <location>
        <begin position="28"/>
        <end position="47"/>
    </location>
</feature>
<dbReference type="InterPro" id="IPR050109">
    <property type="entry name" value="HTH-type_TetR-like_transc_reg"/>
</dbReference>
<dbReference type="SUPFAM" id="SSF48498">
    <property type="entry name" value="Tetracyclin repressor-like, C-terminal domain"/>
    <property type="match status" value="1"/>
</dbReference>
<evidence type="ECO:0000313" key="4">
    <source>
        <dbReference type="EMBL" id="GAA5016937.1"/>
    </source>
</evidence>
<sequence>MTSPEATRTKIVEAAADLFTRCGVRAVGINEIWRAADVAKSTLYQHFRSKDELVAAVLRQRNDQWCGRLRALAETREQPADRLLAIFDLLGEEFTVPAYRGSDLVNVAAEYPDPDHLVRVAVRDHKQEVLRYLGGLAADAGAPEPAAAFVLMLADGAVCARVGLGDTAAAATARRAAARLLAAGPAARPS</sequence>
<evidence type="ECO:0000313" key="5">
    <source>
        <dbReference type="Proteomes" id="UP001501759"/>
    </source>
</evidence>
<evidence type="ECO:0000256" key="1">
    <source>
        <dbReference type="ARBA" id="ARBA00023125"/>
    </source>
</evidence>
<dbReference type="InterPro" id="IPR001647">
    <property type="entry name" value="HTH_TetR"/>
</dbReference>
<dbReference type="PANTHER" id="PTHR30055:SF200">
    <property type="entry name" value="HTH-TYPE TRANSCRIPTIONAL REPRESSOR BDCR"/>
    <property type="match status" value="1"/>
</dbReference>
<evidence type="ECO:0000259" key="3">
    <source>
        <dbReference type="PROSITE" id="PS50977"/>
    </source>
</evidence>
<accession>A0ABP9J0S8</accession>
<gene>
    <name evidence="4" type="ORF">GCM10023335_43140</name>
</gene>
<dbReference type="EMBL" id="BAABKB010000016">
    <property type="protein sequence ID" value="GAA5016937.1"/>
    <property type="molecule type" value="Genomic_DNA"/>
</dbReference>
<dbReference type="PRINTS" id="PR00455">
    <property type="entry name" value="HTHTETR"/>
</dbReference>
<dbReference type="RefSeq" id="WP_345651519.1">
    <property type="nucleotide sequence ID" value="NZ_BAABKB010000016.1"/>
</dbReference>
<dbReference type="Pfam" id="PF00440">
    <property type="entry name" value="TetR_N"/>
    <property type="match status" value="1"/>
</dbReference>